<keyword evidence="1" id="KW-0812">Transmembrane</keyword>
<dbReference type="Pfam" id="PF12679">
    <property type="entry name" value="ABC2_membrane_2"/>
    <property type="match status" value="1"/>
</dbReference>
<dbReference type="EMBL" id="CP036172">
    <property type="protein sequence ID" value="QSZ67421.1"/>
    <property type="molecule type" value="Genomic_DNA"/>
</dbReference>
<protein>
    <submittedName>
        <fullName evidence="2">ABC transporter permease</fullName>
    </submittedName>
</protein>
<keyword evidence="1" id="KW-1133">Transmembrane helix</keyword>
<organism evidence="2 3">
    <name type="scientific">Methanofollis aquaemaris</name>
    <dbReference type="NCBI Taxonomy" id="126734"/>
    <lineage>
        <taxon>Archaea</taxon>
        <taxon>Methanobacteriati</taxon>
        <taxon>Methanobacteriota</taxon>
        <taxon>Stenosarchaea group</taxon>
        <taxon>Methanomicrobia</taxon>
        <taxon>Methanomicrobiales</taxon>
        <taxon>Methanomicrobiaceae</taxon>
        <taxon>Methanofollis</taxon>
    </lineage>
</organism>
<evidence type="ECO:0000256" key="1">
    <source>
        <dbReference type="SAM" id="Phobius"/>
    </source>
</evidence>
<dbReference type="AlphaFoldDB" id="A0A8A3S6R6"/>
<feature type="transmembrane region" description="Helical" evidence="1">
    <location>
        <begin position="201"/>
        <end position="219"/>
    </location>
</feature>
<dbReference type="GO" id="GO:0005886">
    <property type="term" value="C:plasma membrane"/>
    <property type="evidence" value="ECO:0007669"/>
    <property type="project" value="UniProtKB-SubCell"/>
</dbReference>
<proteinExistence type="predicted"/>
<dbReference type="GO" id="GO:0140359">
    <property type="term" value="F:ABC-type transporter activity"/>
    <property type="evidence" value="ECO:0007669"/>
    <property type="project" value="InterPro"/>
</dbReference>
<reference evidence="2" key="1">
    <citation type="journal article" date="2001" name="Int. J. Syst. Evol. Microbiol.">
        <title>Methanofollis aquaemaris sp. nov., a methanogen isolated from an aquaculture fish pond.</title>
        <authorList>
            <person name="Lai M.C."/>
            <person name="Chen S.C."/>
        </authorList>
    </citation>
    <scope>NUCLEOTIDE SEQUENCE</scope>
    <source>
        <strain evidence="2">N2F9704</strain>
    </source>
</reference>
<evidence type="ECO:0000313" key="2">
    <source>
        <dbReference type="EMBL" id="QSZ67421.1"/>
    </source>
</evidence>
<dbReference type="PANTHER" id="PTHR43471">
    <property type="entry name" value="ABC TRANSPORTER PERMEASE"/>
    <property type="match status" value="1"/>
</dbReference>
<dbReference type="GeneID" id="76424265"/>
<sequence length="374" mass="41623">MRTEGLRVIAAKEFRDHIRSRRFHILLAIFLVIAAVGLIDGSVQYNKQIEDYNERLAQASDDPMMEMGHGYFDWKPSILSAFFRMSMLIVTVGIVLGCAMGFDLISREKESKSLKILLSHPVYRDEVINGKALGGIAAIALAMGIMLALSFAVILIFGIVPNLDESVRILLFGGLSFLLIFSYFAIALFMSTVAKDSSNALIYTLIVFIVLSTLIPAIATNESVMNTVIGEPPEFPDMDRVYYGDTFGVSSVKTSSSTDEPIDTSEIDRAWEEYEEKSRAYWEKRRAFTDTFNLLSPASNYQQMAMAVTNPRSAIALQNTGGYDPDMYEDLPESGLAILASLLGVLAKYIIALFVVPAAFFGLAWIRFMREDIR</sequence>
<reference evidence="2" key="2">
    <citation type="submission" date="2019-02" db="EMBL/GenBank/DDBJ databases">
        <authorList>
            <person name="Chen S.-C."/>
            <person name="Chien H.-H."/>
            <person name="Lai M.-C."/>
        </authorList>
    </citation>
    <scope>NUCLEOTIDE SEQUENCE</scope>
    <source>
        <strain evidence="2">N2F9704</strain>
    </source>
</reference>
<feature type="transmembrane region" description="Helical" evidence="1">
    <location>
        <begin position="81"/>
        <end position="105"/>
    </location>
</feature>
<accession>A0A8A3S6R6</accession>
<feature type="transmembrane region" description="Helical" evidence="1">
    <location>
        <begin position="169"/>
        <end position="189"/>
    </location>
</feature>
<gene>
    <name evidence="2" type="ORF">RJ40_07840</name>
</gene>
<keyword evidence="1" id="KW-0472">Membrane</keyword>
<dbReference type="KEGG" id="maqe:RJ40_07840"/>
<feature type="transmembrane region" description="Helical" evidence="1">
    <location>
        <begin position="132"/>
        <end position="157"/>
    </location>
</feature>
<evidence type="ECO:0000313" key="3">
    <source>
        <dbReference type="Proteomes" id="UP001042704"/>
    </source>
</evidence>
<name>A0A8A3S6R6_9EURY</name>
<feature type="transmembrane region" description="Helical" evidence="1">
    <location>
        <begin position="21"/>
        <end position="39"/>
    </location>
</feature>
<dbReference type="Proteomes" id="UP001042704">
    <property type="component" value="Chromosome"/>
</dbReference>
<dbReference type="PANTHER" id="PTHR43471:SF14">
    <property type="entry name" value="ABC-2 TYPE TRANSPORT SYSTEM PERMEASE PROTEIN"/>
    <property type="match status" value="1"/>
</dbReference>
<feature type="transmembrane region" description="Helical" evidence="1">
    <location>
        <begin position="336"/>
        <end position="366"/>
    </location>
</feature>
<dbReference type="RefSeq" id="WP_265580310.1">
    <property type="nucleotide sequence ID" value="NZ_CP036172.1"/>
</dbReference>
<keyword evidence="3" id="KW-1185">Reference proteome</keyword>